<keyword evidence="1" id="KW-0812">Transmembrane</keyword>
<protein>
    <submittedName>
        <fullName evidence="2">Uncharacterized protein</fullName>
    </submittedName>
</protein>
<dbReference type="EMBL" id="JAYFSI010000020">
    <property type="protein sequence ID" value="MEA5367233.1"/>
    <property type="molecule type" value="Genomic_DNA"/>
</dbReference>
<keyword evidence="3" id="KW-1185">Reference proteome</keyword>
<evidence type="ECO:0000313" key="2">
    <source>
        <dbReference type="EMBL" id="MEA5367233.1"/>
    </source>
</evidence>
<name>A0ABU5RM14_9PSEU</name>
<feature type="transmembrane region" description="Helical" evidence="1">
    <location>
        <begin position="26"/>
        <end position="52"/>
    </location>
</feature>
<evidence type="ECO:0000256" key="1">
    <source>
        <dbReference type="SAM" id="Phobius"/>
    </source>
</evidence>
<sequence>MQSALESTCTNTAPTASAAPLQFLELTITIVGIFVAVIGSITLLYSLPTLLTSISDRLRRRK</sequence>
<keyword evidence="1" id="KW-1133">Transmembrane helix</keyword>
<accession>A0ABU5RM14</accession>
<evidence type="ECO:0000313" key="3">
    <source>
        <dbReference type="Proteomes" id="UP001304298"/>
    </source>
</evidence>
<reference evidence="2 3" key="1">
    <citation type="submission" date="2023-12" db="EMBL/GenBank/DDBJ databases">
        <title>Amycolatopsis sp. V23-08.</title>
        <authorList>
            <person name="Somphong A."/>
        </authorList>
    </citation>
    <scope>NUCLEOTIDE SEQUENCE [LARGE SCALE GENOMIC DNA]</scope>
    <source>
        <strain evidence="2 3">V23-08</strain>
    </source>
</reference>
<comment type="caution">
    <text evidence="2">The sequence shown here is derived from an EMBL/GenBank/DDBJ whole genome shotgun (WGS) entry which is preliminary data.</text>
</comment>
<keyword evidence="1" id="KW-0472">Membrane</keyword>
<dbReference type="Proteomes" id="UP001304298">
    <property type="component" value="Unassembled WGS sequence"/>
</dbReference>
<organism evidence="2 3">
    <name type="scientific">Amycolatopsis heterodermiae</name>
    <dbReference type="NCBI Taxonomy" id="3110235"/>
    <lineage>
        <taxon>Bacteria</taxon>
        <taxon>Bacillati</taxon>
        <taxon>Actinomycetota</taxon>
        <taxon>Actinomycetes</taxon>
        <taxon>Pseudonocardiales</taxon>
        <taxon>Pseudonocardiaceae</taxon>
        <taxon>Amycolatopsis</taxon>
    </lineage>
</organism>
<gene>
    <name evidence="2" type="ORF">VA596_47435</name>
</gene>
<proteinExistence type="predicted"/>
<dbReference type="RefSeq" id="WP_323337067.1">
    <property type="nucleotide sequence ID" value="NZ_JAYFSI010000020.1"/>
</dbReference>